<dbReference type="GO" id="GO:0007155">
    <property type="term" value="P:cell adhesion"/>
    <property type="evidence" value="ECO:0007669"/>
    <property type="project" value="InterPro"/>
</dbReference>
<name>A5G8W9_GEOUR</name>
<dbReference type="Proteomes" id="UP000006695">
    <property type="component" value="Chromosome"/>
</dbReference>
<dbReference type="KEGG" id="gur:Gura_4094"/>
<keyword evidence="8" id="KW-0969">Cilium</keyword>
<comment type="similarity">
    <text evidence="1 5">Belongs to the FliD family.</text>
</comment>
<dbReference type="GO" id="GO:0005576">
    <property type="term" value="C:extracellular region"/>
    <property type="evidence" value="ECO:0007669"/>
    <property type="project" value="UniProtKB-SubCell"/>
</dbReference>
<evidence type="ECO:0000256" key="3">
    <source>
        <dbReference type="ARBA" id="ARBA00023054"/>
    </source>
</evidence>
<keyword evidence="8" id="KW-0282">Flagellum</keyword>
<evidence type="ECO:0000259" key="7">
    <source>
        <dbReference type="Pfam" id="PF07195"/>
    </source>
</evidence>
<dbReference type="OrthoDB" id="9810816at2"/>
<proteinExistence type="inferred from homology"/>
<dbReference type="InterPro" id="IPR010809">
    <property type="entry name" value="FliD_C"/>
</dbReference>
<dbReference type="EMBL" id="CP000698">
    <property type="protein sequence ID" value="ABQ28237.1"/>
    <property type="molecule type" value="Genomic_DNA"/>
</dbReference>
<feature type="domain" description="Flagellar hook-associated protein 2 N-terminal" evidence="6">
    <location>
        <begin position="11"/>
        <end position="107"/>
    </location>
</feature>
<keyword evidence="3" id="KW-0175">Coiled coil</keyword>
<comment type="function">
    <text evidence="5">Required for morphogenesis and for the elongation of the flagellar filament by facilitating polymerization of the flagellin monomers at the tip of growing filament. Forms a capping structure, which prevents flagellin subunits (transported through the central channel of the flagellum) from leaking out without polymerization at the distal end.</text>
</comment>
<dbReference type="GO" id="GO:0009421">
    <property type="term" value="C:bacterial-type flagellum filament cap"/>
    <property type="evidence" value="ECO:0007669"/>
    <property type="project" value="InterPro"/>
</dbReference>
<dbReference type="GO" id="GO:0009424">
    <property type="term" value="C:bacterial-type flagellum hook"/>
    <property type="evidence" value="ECO:0007669"/>
    <property type="project" value="UniProtKB-UniRule"/>
</dbReference>
<gene>
    <name evidence="8" type="ordered locus">Gura_4094</name>
</gene>
<dbReference type="Pfam" id="PF07195">
    <property type="entry name" value="FliD_C"/>
    <property type="match status" value="1"/>
</dbReference>
<evidence type="ECO:0000256" key="5">
    <source>
        <dbReference type="RuleBase" id="RU362066"/>
    </source>
</evidence>
<evidence type="ECO:0000256" key="1">
    <source>
        <dbReference type="ARBA" id="ARBA00009764"/>
    </source>
</evidence>
<evidence type="ECO:0000256" key="2">
    <source>
        <dbReference type="ARBA" id="ARBA00011255"/>
    </source>
</evidence>
<accession>A5G8W9</accession>
<dbReference type="GO" id="GO:0071973">
    <property type="term" value="P:bacterial-type flagellum-dependent cell motility"/>
    <property type="evidence" value="ECO:0007669"/>
    <property type="project" value="TreeGrafter"/>
</dbReference>
<dbReference type="InterPro" id="IPR040026">
    <property type="entry name" value="FliD"/>
</dbReference>
<evidence type="ECO:0000313" key="8">
    <source>
        <dbReference type="EMBL" id="ABQ28237.1"/>
    </source>
</evidence>
<protein>
    <recommendedName>
        <fullName evidence="5">Flagellar hook-associated protein 2</fullName>
        <shortName evidence="5">HAP2</shortName>
    </recommendedName>
    <alternativeName>
        <fullName evidence="5">Flagellar cap protein</fullName>
    </alternativeName>
</protein>
<dbReference type="PANTHER" id="PTHR30288">
    <property type="entry name" value="FLAGELLAR CAP/ASSEMBLY PROTEIN FLID"/>
    <property type="match status" value="1"/>
</dbReference>
<comment type="subcellular location">
    <subcellularLocation>
        <location evidence="5">Secreted</location>
    </subcellularLocation>
    <subcellularLocation>
        <location evidence="5">Bacterial flagellum</location>
    </subcellularLocation>
</comment>
<keyword evidence="4 5" id="KW-0975">Bacterial flagellum</keyword>
<dbReference type="RefSeq" id="WP_011940873.1">
    <property type="nucleotide sequence ID" value="NC_009483.1"/>
</dbReference>
<sequence>MSSISFGGLATGLDTAKIITQLMSLERIPQQLLQAQQQKNSSKISRYQSIGDALTSLQSIVKGLNTVTNFSVLQSTVADSSVTTATATSSATPGTHTVQVVSLAKSQRQVSTGVASDTSLTFSTGNFTVSDGTTTTTVNITEGQNSLQGIASAINSSGANVSASIINDGTNYRLVVTGKDTKNYTLDFSGLATPPVGGTGALTPTLLGVGDPTYQAGTDTQLVVDGVTMTKTSNTVTDAIQGVTLKLLKEGATTTVTVANDTEAVTKKINDFVAGYNRAITLVNAESAYNTDTKSAGVLSGDSTLRTIQGQLRSLLTATVSGATGSITSLAALGINSDSKTGLLSVDATKLSKALDDNYTDVVDYFTHNGSSMATLPANQYGIAQQFNLVLDTMVHPYIADGVTGNGSLEVRKKGLAKTNADIDKQISRMEDRVLQMQSNLQRQFSAMELMVSNLQSQGTMLINSLNASLNNN</sequence>
<dbReference type="PANTHER" id="PTHR30288:SF0">
    <property type="entry name" value="FLAGELLAR HOOK-ASSOCIATED PROTEIN 2"/>
    <property type="match status" value="1"/>
</dbReference>
<organism evidence="8 9">
    <name type="scientific">Geotalea uraniireducens (strain Rf4)</name>
    <name type="common">Geobacter uraniireducens</name>
    <dbReference type="NCBI Taxonomy" id="351605"/>
    <lineage>
        <taxon>Bacteria</taxon>
        <taxon>Pseudomonadati</taxon>
        <taxon>Thermodesulfobacteriota</taxon>
        <taxon>Desulfuromonadia</taxon>
        <taxon>Geobacterales</taxon>
        <taxon>Geobacteraceae</taxon>
        <taxon>Geotalea</taxon>
    </lineage>
</organism>
<dbReference type="Pfam" id="PF02465">
    <property type="entry name" value="FliD_N"/>
    <property type="match status" value="1"/>
</dbReference>
<dbReference type="STRING" id="351605.Gura_4094"/>
<evidence type="ECO:0000313" key="9">
    <source>
        <dbReference type="Proteomes" id="UP000006695"/>
    </source>
</evidence>
<dbReference type="AlphaFoldDB" id="A5G8W9"/>
<keyword evidence="5" id="KW-0964">Secreted</keyword>
<dbReference type="HOGENOM" id="CLU_015182_4_1_7"/>
<evidence type="ECO:0000259" key="6">
    <source>
        <dbReference type="Pfam" id="PF02465"/>
    </source>
</evidence>
<comment type="subunit">
    <text evidence="2 5">Homopentamer.</text>
</comment>
<keyword evidence="8" id="KW-0966">Cell projection</keyword>
<dbReference type="InterPro" id="IPR003481">
    <property type="entry name" value="FliD_N"/>
</dbReference>
<keyword evidence="9" id="KW-1185">Reference proteome</keyword>
<feature type="domain" description="Flagellar hook-associated protein 2 C-terminal" evidence="7">
    <location>
        <begin position="217"/>
        <end position="457"/>
    </location>
</feature>
<reference evidence="8 9" key="1">
    <citation type="submission" date="2007-05" db="EMBL/GenBank/DDBJ databases">
        <title>Complete sequence of Geobacter uraniireducens Rf4.</title>
        <authorList>
            <consortium name="US DOE Joint Genome Institute"/>
            <person name="Copeland A."/>
            <person name="Lucas S."/>
            <person name="Lapidus A."/>
            <person name="Barry K."/>
            <person name="Detter J.C."/>
            <person name="Glavina del Rio T."/>
            <person name="Hammon N."/>
            <person name="Israni S."/>
            <person name="Dalin E."/>
            <person name="Tice H."/>
            <person name="Pitluck S."/>
            <person name="Chertkov O."/>
            <person name="Brettin T."/>
            <person name="Bruce D."/>
            <person name="Han C."/>
            <person name="Schmutz J."/>
            <person name="Larimer F."/>
            <person name="Land M."/>
            <person name="Hauser L."/>
            <person name="Kyrpides N."/>
            <person name="Mikhailova N."/>
            <person name="Shelobolina E."/>
            <person name="Aklujkar M."/>
            <person name="Lovley D."/>
            <person name="Richardson P."/>
        </authorList>
    </citation>
    <scope>NUCLEOTIDE SEQUENCE [LARGE SCALE GENOMIC DNA]</scope>
    <source>
        <strain evidence="8 9">Rf4</strain>
    </source>
</reference>
<evidence type="ECO:0000256" key="4">
    <source>
        <dbReference type="ARBA" id="ARBA00023143"/>
    </source>
</evidence>